<keyword evidence="5 9" id="KW-0560">Oxidoreductase</keyword>
<dbReference type="AlphaFoldDB" id="A0A2H2Z5R0"/>
<dbReference type="InterPro" id="IPR002401">
    <property type="entry name" value="Cyt_P450_E_grp-I"/>
</dbReference>
<proteinExistence type="inferred from homology"/>
<evidence type="ECO:0000313" key="11">
    <source>
        <dbReference type="EMBL" id="OTA03447.1"/>
    </source>
</evidence>
<dbReference type="PRINTS" id="PR00463">
    <property type="entry name" value="EP450I"/>
</dbReference>
<name>A0A2H2Z5R0_TRIPA</name>
<keyword evidence="4 8" id="KW-0479">Metal-binding</keyword>
<feature type="transmembrane region" description="Helical" evidence="10">
    <location>
        <begin position="43"/>
        <end position="61"/>
    </location>
</feature>
<dbReference type="OrthoDB" id="10029320at2759"/>
<dbReference type="InterPro" id="IPR050121">
    <property type="entry name" value="Cytochrome_P450_monoxygenase"/>
</dbReference>
<keyword evidence="10" id="KW-1133">Transmembrane helix</keyword>
<dbReference type="PROSITE" id="PS00086">
    <property type="entry name" value="CYTOCHROME_P450"/>
    <property type="match status" value="1"/>
</dbReference>
<keyword evidence="7 9" id="KW-0503">Monooxygenase</keyword>
<keyword evidence="10" id="KW-0812">Transmembrane</keyword>
<accession>A0A2H2Z5R0</accession>
<evidence type="ECO:0000256" key="10">
    <source>
        <dbReference type="SAM" id="Phobius"/>
    </source>
</evidence>
<evidence type="ECO:0000256" key="6">
    <source>
        <dbReference type="ARBA" id="ARBA00023004"/>
    </source>
</evidence>
<dbReference type="CDD" id="cd11051">
    <property type="entry name" value="CYP59-like"/>
    <property type="match status" value="1"/>
</dbReference>
<protein>
    <recommendedName>
        <fullName evidence="13">Cytochrome P450</fullName>
    </recommendedName>
</protein>
<comment type="caution">
    <text evidence="11">The sequence shown here is derived from an EMBL/GenBank/DDBJ whole genome shotgun (WGS) entry which is preliminary data.</text>
</comment>
<dbReference type="InterPro" id="IPR017972">
    <property type="entry name" value="Cyt_P450_CS"/>
</dbReference>
<reference evidence="11 12" key="1">
    <citation type="journal article" date="2015" name="Genome Announc.">
        <title>Genome sequence and annotation of Trichoderma parareesei, the ancestor of the cellulase producer Trichoderma reesei.</title>
        <authorList>
            <person name="Yang D."/>
            <person name="Pomraning K."/>
            <person name="Kopchinskiy A."/>
            <person name="Karimi Aghcheh R."/>
            <person name="Atanasova L."/>
            <person name="Chenthamara K."/>
            <person name="Baker S.E."/>
            <person name="Zhang R."/>
            <person name="Shen Q."/>
            <person name="Freitag M."/>
            <person name="Kubicek C.P."/>
            <person name="Druzhinina I.S."/>
        </authorList>
    </citation>
    <scope>NUCLEOTIDE SEQUENCE [LARGE SCALE GENOMIC DNA]</scope>
    <source>
        <strain evidence="11 12">CBS 125925</strain>
    </source>
</reference>
<dbReference type="Pfam" id="PF00067">
    <property type="entry name" value="p450"/>
    <property type="match status" value="1"/>
</dbReference>
<dbReference type="GO" id="GO:0016705">
    <property type="term" value="F:oxidoreductase activity, acting on paired donors, with incorporation or reduction of molecular oxygen"/>
    <property type="evidence" value="ECO:0007669"/>
    <property type="project" value="InterPro"/>
</dbReference>
<comment type="pathway">
    <text evidence="2">Secondary metabolite biosynthesis.</text>
</comment>
<dbReference type="GO" id="GO:0004497">
    <property type="term" value="F:monooxygenase activity"/>
    <property type="evidence" value="ECO:0007669"/>
    <property type="project" value="UniProtKB-KW"/>
</dbReference>
<dbReference type="InterPro" id="IPR036396">
    <property type="entry name" value="Cyt_P450_sf"/>
</dbReference>
<dbReference type="Gene3D" id="1.10.630.10">
    <property type="entry name" value="Cytochrome P450"/>
    <property type="match status" value="1"/>
</dbReference>
<evidence type="ECO:0000256" key="3">
    <source>
        <dbReference type="ARBA" id="ARBA00022617"/>
    </source>
</evidence>
<comment type="cofactor">
    <cofactor evidence="1 8">
        <name>heme</name>
        <dbReference type="ChEBI" id="CHEBI:30413"/>
    </cofactor>
</comment>
<dbReference type="GO" id="GO:0020037">
    <property type="term" value="F:heme binding"/>
    <property type="evidence" value="ECO:0007669"/>
    <property type="project" value="InterPro"/>
</dbReference>
<dbReference type="PANTHER" id="PTHR24305">
    <property type="entry name" value="CYTOCHROME P450"/>
    <property type="match status" value="1"/>
</dbReference>
<evidence type="ECO:0000256" key="1">
    <source>
        <dbReference type="ARBA" id="ARBA00001971"/>
    </source>
</evidence>
<evidence type="ECO:0000256" key="4">
    <source>
        <dbReference type="ARBA" id="ARBA00022723"/>
    </source>
</evidence>
<dbReference type="PRINTS" id="PR00385">
    <property type="entry name" value="P450"/>
</dbReference>
<dbReference type="Proteomes" id="UP000219286">
    <property type="component" value="Unassembled WGS sequence"/>
</dbReference>
<evidence type="ECO:0000256" key="5">
    <source>
        <dbReference type="ARBA" id="ARBA00023002"/>
    </source>
</evidence>
<evidence type="ECO:0000256" key="9">
    <source>
        <dbReference type="RuleBase" id="RU000461"/>
    </source>
</evidence>
<comment type="similarity">
    <text evidence="9">Belongs to the cytochrome P450 family.</text>
</comment>
<evidence type="ECO:0000256" key="2">
    <source>
        <dbReference type="ARBA" id="ARBA00005179"/>
    </source>
</evidence>
<dbReference type="PANTHER" id="PTHR24305:SF107">
    <property type="entry name" value="P450, PUTATIVE (EUROFUNG)-RELATED"/>
    <property type="match status" value="1"/>
</dbReference>
<dbReference type="SUPFAM" id="SSF48264">
    <property type="entry name" value="Cytochrome P450"/>
    <property type="match status" value="1"/>
</dbReference>
<evidence type="ECO:0000256" key="8">
    <source>
        <dbReference type="PIRSR" id="PIRSR602401-1"/>
    </source>
</evidence>
<evidence type="ECO:0000256" key="7">
    <source>
        <dbReference type="ARBA" id="ARBA00023033"/>
    </source>
</evidence>
<dbReference type="InterPro" id="IPR001128">
    <property type="entry name" value="Cyt_P450"/>
</dbReference>
<gene>
    <name evidence="11" type="ORF">A9Z42_0039170</name>
</gene>
<dbReference type="EMBL" id="LFMI01000411">
    <property type="protein sequence ID" value="OTA03447.1"/>
    <property type="molecule type" value="Genomic_DNA"/>
</dbReference>
<evidence type="ECO:0008006" key="13">
    <source>
        <dbReference type="Google" id="ProtNLM"/>
    </source>
</evidence>
<organism evidence="11 12">
    <name type="scientific">Trichoderma parareesei</name>
    <name type="common">Filamentous fungus</name>
    <dbReference type="NCBI Taxonomy" id="858221"/>
    <lineage>
        <taxon>Eukaryota</taxon>
        <taxon>Fungi</taxon>
        <taxon>Dikarya</taxon>
        <taxon>Ascomycota</taxon>
        <taxon>Pezizomycotina</taxon>
        <taxon>Sordariomycetes</taxon>
        <taxon>Hypocreomycetidae</taxon>
        <taxon>Hypocreales</taxon>
        <taxon>Hypocreaceae</taxon>
        <taxon>Trichoderma</taxon>
    </lineage>
</organism>
<dbReference type="GO" id="GO:0005506">
    <property type="term" value="F:iron ion binding"/>
    <property type="evidence" value="ECO:0007669"/>
    <property type="project" value="InterPro"/>
</dbReference>
<keyword evidence="3 8" id="KW-0349">Heme</keyword>
<keyword evidence="10" id="KW-0472">Membrane</keyword>
<keyword evidence="12" id="KW-1185">Reference proteome</keyword>
<keyword evidence="6 8" id="KW-0408">Iron</keyword>
<feature type="binding site" description="axial binding residue" evidence="8">
    <location>
        <position position="518"/>
    </location>
    <ligand>
        <name>heme</name>
        <dbReference type="ChEBI" id="CHEBI:30413"/>
    </ligand>
    <ligandPart>
        <name>Fe</name>
        <dbReference type="ChEBI" id="CHEBI:18248"/>
    </ligandPart>
</feature>
<sequence length="588" mass="66832">MRTLGLLTQDVFMRAQLKPWQIFEVNLLGKADMDIIVTRQLQTLIRGLIIIAAITIVRFLYSGYKPTLPHSLLFGHIPILLQFRKHHPEDVHFGIIMKWLADNCPTWIPDLHHHHHHHPPPVLYLDIWPVFPDLMMMVFDGNLSAQFTQIRSLPKHRITRTFLEPLTDNLDMTSADGKQSKVWRSRFNPSFSPRNITMLIPELIDEIVVFKELLAGMAGPHGQWGDVFQLEERTTNLTFDVILRATMDERLHEQINPQGSPLKQALISQIRLMSKVLGLNHILGIKRWPWDSLTRARNNGALRKALIGHVQDAINKPPDRLADTDTENNKKTILNIALSRTLAETGGAAPDKRDIEAILANLKLFLFAGHDTTSSTICWMFKLLQDNPGCLSKLRAELDDVLGTDPNQAASLLRESPQLLNNLAYTNGVVKETLRFYPLASTVRQGEKDFFLTLPGSSMRYPTEGTAIHDVPSVIQLDESVWPRANEFLPERWMAPLGDPLHPNKDAWRPFSMGPRNCIGQELAMVEIKLVAALLCRDFDVREAWDEWDVRRGGVVKREMVGGERLYGCGQTVQHPKDGMPVCVRRLL</sequence>
<evidence type="ECO:0000313" key="12">
    <source>
        <dbReference type="Proteomes" id="UP000219286"/>
    </source>
</evidence>